<evidence type="ECO:0000313" key="2">
    <source>
        <dbReference type="EMBL" id="MFC3630670.1"/>
    </source>
</evidence>
<keyword evidence="3" id="KW-1185">Reference proteome</keyword>
<dbReference type="EMBL" id="JBHRXY010000013">
    <property type="protein sequence ID" value="MFC3630670.1"/>
    <property type="molecule type" value="Genomic_DNA"/>
</dbReference>
<reference evidence="3" key="1">
    <citation type="journal article" date="2019" name="Int. J. Syst. Evol. Microbiol.">
        <title>The Global Catalogue of Microorganisms (GCM) 10K type strain sequencing project: providing services to taxonomists for standard genome sequencing and annotation.</title>
        <authorList>
            <consortium name="The Broad Institute Genomics Platform"/>
            <consortium name="The Broad Institute Genome Sequencing Center for Infectious Disease"/>
            <person name="Wu L."/>
            <person name="Ma J."/>
        </authorList>
    </citation>
    <scope>NUCLEOTIDE SEQUENCE [LARGE SCALE GENOMIC DNA]</scope>
    <source>
        <strain evidence="3">KCTC 42473</strain>
    </source>
</reference>
<gene>
    <name evidence="2" type="ORF">ACFOM8_14570</name>
</gene>
<dbReference type="Proteomes" id="UP001595539">
    <property type="component" value="Unassembled WGS sequence"/>
</dbReference>
<feature type="region of interest" description="Disordered" evidence="1">
    <location>
        <begin position="287"/>
        <end position="340"/>
    </location>
</feature>
<organism evidence="2 3">
    <name type="scientific">Paracoccus angustae</name>
    <dbReference type="NCBI Taxonomy" id="1671480"/>
    <lineage>
        <taxon>Bacteria</taxon>
        <taxon>Pseudomonadati</taxon>
        <taxon>Pseudomonadota</taxon>
        <taxon>Alphaproteobacteria</taxon>
        <taxon>Rhodobacterales</taxon>
        <taxon>Paracoccaceae</taxon>
        <taxon>Paracoccus</taxon>
    </lineage>
</organism>
<protein>
    <recommendedName>
        <fullName evidence="4">Transposase</fullName>
    </recommendedName>
</protein>
<evidence type="ECO:0000256" key="1">
    <source>
        <dbReference type="SAM" id="MobiDB-lite"/>
    </source>
</evidence>
<comment type="caution">
    <text evidence="2">The sequence shown here is derived from an EMBL/GenBank/DDBJ whole genome shotgun (WGS) entry which is preliminary data.</text>
</comment>
<evidence type="ECO:0008006" key="4">
    <source>
        <dbReference type="Google" id="ProtNLM"/>
    </source>
</evidence>
<sequence>MGPRSAAFRPVSIPALSTGLGIYTLGPPADDLIRVSSILDDFQQPATWSDGRTLICEHQRGNRTCGVKFNLLSNHHFEDETERLRSQNGILTGPTCEACGRAYLDAPGEFAFNGANAREGARHRGVRLIHKPCRGKKGSRFTVSVDHARQKDRSDNIRILSELVNNVAINGLRRVLAPAPGASEAGVARIYDRLFWLERVLLACKKAQLARRRARWVKEGRPRHTRIAHDDIVLTVNWETAKDTRVTSLNCAVSADIQSGYVFRLDVDVDPTARPFPRLACRSSTRLAVSTSRRSSRRRWRSGASSRTRLPPPSNAPPSRFTPKPFRPSTKRMKEPTSWR</sequence>
<accession>A0ABV7U706</accession>
<dbReference type="RefSeq" id="WP_377762563.1">
    <property type="nucleotide sequence ID" value="NZ_JBHRXY010000013.1"/>
</dbReference>
<name>A0ABV7U706_9RHOB</name>
<proteinExistence type="predicted"/>
<evidence type="ECO:0000313" key="3">
    <source>
        <dbReference type="Proteomes" id="UP001595539"/>
    </source>
</evidence>